<keyword evidence="4" id="KW-1185">Reference proteome</keyword>
<evidence type="ECO:0000313" key="4">
    <source>
        <dbReference type="Proteomes" id="UP001499895"/>
    </source>
</evidence>
<evidence type="ECO:0000313" key="3">
    <source>
        <dbReference type="EMBL" id="GAA0456597.1"/>
    </source>
</evidence>
<gene>
    <name evidence="3" type="ORF">GCM10009544_19070</name>
</gene>
<name>A0ABN0ZST7_9ACTN</name>
<proteinExistence type="inferred from homology"/>
<dbReference type="PANTHER" id="PTHR43709:SF2">
    <property type="entry name" value="DUF453 DOMAIN PROTEIN (AFU_ORTHOLOGUE AFUA_6G00360)"/>
    <property type="match status" value="1"/>
</dbReference>
<dbReference type="PANTHER" id="PTHR43709">
    <property type="entry name" value="ACONITATE ISOMERASE-RELATED"/>
    <property type="match status" value="1"/>
</dbReference>
<dbReference type="SUPFAM" id="SSF54506">
    <property type="entry name" value="Diaminopimelate epimerase-like"/>
    <property type="match status" value="2"/>
</dbReference>
<dbReference type="Pfam" id="PF04303">
    <property type="entry name" value="PrpF"/>
    <property type="match status" value="1"/>
</dbReference>
<evidence type="ECO:0000256" key="2">
    <source>
        <dbReference type="ARBA" id="ARBA00023235"/>
    </source>
</evidence>
<organism evidence="3 4">
    <name type="scientific">Streptomyces stramineus</name>
    <dbReference type="NCBI Taxonomy" id="173861"/>
    <lineage>
        <taxon>Bacteria</taxon>
        <taxon>Bacillati</taxon>
        <taxon>Actinomycetota</taxon>
        <taxon>Actinomycetes</taxon>
        <taxon>Kitasatosporales</taxon>
        <taxon>Streptomycetaceae</taxon>
        <taxon>Streptomyces</taxon>
    </lineage>
</organism>
<reference evidence="3 4" key="1">
    <citation type="journal article" date="2019" name="Int. J. Syst. Evol. Microbiol.">
        <title>The Global Catalogue of Microorganisms (GCM) 10K type strain sequencing project: providing services to taxonomists for standard genome sequencing and annotation.</title>
        <authorList>
            <consortium name="The Broad Institute Genomics Platform"/>
            <consortium name="The Broad Institute Genome Sequencing Center for Infectious Disease"/>
            <person name="Wu L."/>
            <person name="Ma J."/>
        </authorList>
    </citation>
    <scope>NUCLEOTIDE SEQUENCE [LARGE SCALE GENOMIC DNA]</scope>
    <source>
        <strain evidence="3 4">JCM 10649</strain>
    </source>
</reference>
<evidence type="ECO:0008006" key="5">
    <source>
        <dbReference type="Google" id="ProtNLM"/>
    </source>
</evidence>
<keyword evidence="2" id="KW-0413">Isomerase</keyword>
<comment type="caution">
    <text evidence="3">The sequence shown here is derived from an EMBL/GenBank/DDBJ whole genome shotgun (WGS) entry which is preliminary data.</text>
</comment>
<dbReference type="RefSeq" id="WP_344088718.1">
    <property type="nucleotide sequence ID" value="NZ_BAAAHB010000014.1"/>
</dbReference>
<dbReference type="EMBL" id="BAAAHB010000014">
    <property type="protein sequence ID" value="GAA0456597.1"/>
    <property type="molecule type" value="Genomic_DNA"/>
</dbReference>
<evidence type="ECO:0000256" key="1">
    <source>
        <dbReference type="ARBA" id="ARBA00007673"/>
    </source>
</evidence>
<dbReference type="Proteomes" id="UP001499895">
    <property type="component" value="Unassembled WGS sequence"/>
</dbReference>
<accession>A0ABN0ZST7</accession>
<sequence length="354" mass="38061">MIGHIAQAEGAPTPTLVLDRSGLPPDEERLRPVLTTIREWLADTGQEHVLKIAIVGPSDHPLFDLDYRFVQALPGGNDLFDFQGSCGHSILASVVAAEDRGWLPRLAPGGRVRVRVLNNGDHVVCEVDEVRRRSGSFTVHFLQDTRVRLRELLLTGRTTDQLLAGSGVYETSLVSMGNPYVFIDARALGLDTEEKLFGAGDAVYEQLLTIREAAADLLRRPRSGTFPKIAALGVYAPGRIAVRAISVPKWHPSVALTGTTCLATAAAIPGTVPARLAAEAGCPRGYVEIRTTGGDTAARAAVDPAVDEPAGGHGDFLQWVSVSRKLAHLTGPARITPLRDYDYQEDLACQPLTV</sequence>
<dbReference type="InterPro" id="IPR007400">
    <property type="entry name" value="PrpF-like"/>
</dbReference>
<protein>
    <recommendedName>
        <fullName evidence="5">3-methylitaconate isomerase</fullName>
    </recommendedName>
</protein>
<comment type="similarity">
    <text evidence="1">Belongs to the PrpF family.</text>
</comment>
<dbReference type="Gene3D" id="3.10.310.10">
    <property type="entry name" value="Diaminopimelate Epimerase, Chain A, domain 1"/>
    <property type="match status" value="2"/>
</dbReference>